<proteinExistence type="predicted"/>
<dbReference type="Proteomes" id="UP000638849">
    <property type="component" value="Unassembled WGS sequence"/>
</dbReference>
<gene>
    <name evidence="1" type="ORF">JBF12_21220</name>
</gene>
<evidence type="ECO:0000313" key="2">
    <source>
        <dbReference type="Proteomes" id="UP000638849"/>
    </source>
</evidence>
<keyword evidence="2" id="KW-1185">Reference proteome</keyword>
<protein>
    <submittedName>
        <fullName evidence="1">Uncharacterized protein</fullName>
    </submittedName>
</protein>
<name>A0ABS0RDH1_9ACTN</name>
<evidence type="ECO:0000313" key="1">
    <source>
        <dbReference type="EMBL" id="MBI0315455.1"/>
    </source>
</evidence>
<organism evidence="1 2">
    <name type="scientific">Streptomyces javensis</name>
    <dbReference type="NCBI Taxonomy" id="114698"/>
    <lineage>
        <taxon>Bacteria</taxon>
        <taxon>Bacillati</taxon>
        <taxon>Actinomycetota</taxon>
        <taxon>Actinomycetes</taxon>
        <taxon>Kitasatosporales</taxon>
        <taxon>Streptomycetaceae</taxon>
        <taxon>Streptomyces</taxon>
        <taxon>Streptomyces violaceusniger group</taxon>
    </lineage>
</organism>
<sequence>MRVSGATPTCSQYAAISMATLFMVSAASAARYSVIRFQSLATSEAA</sequence>
<comment type="caution">
    <text evidence="1">The sequence shown here is derived from an EMBL/GenBank/DDBJ whole genome shotgun (WGS) entry which is preliminary data.</text>
</comment>
<dbReference type="RefSeq" id="WP_198278402.1">
    <property type="nucleotide sequence ID" value="NZ_BAAAIF010000090.1"/>
</dbReference>
<reference evidence="1 2" key="1">
    <citation type="submission" date="2020-12" db="EMBL/GenBank/DDBJ databases">
        <authorList>
            <person name="Kusuma A.B."/>
            <person name="Nouioui I."/>
            <person name="Goodfellow M."/>
        </authorList>
    </citation>
    <scope>NUCLEOTIDE SEQUENCE [LARGE SCALE GENOMIC DNA]</scope>
    <source>
        <strain evidence="1 2">DSM 41764</strain>
    </source>
</reference>
<accession>A0ABS0RDH1</accession>
<dbReference type="EMBL" id="JAEEAQ010000199">
    <property type="protein sequence ID" value="MBI0315455.1"/>
    <property type="molecule type" value="Genomic_DNA"/>
</dbReference>